<evidence type="ECO:0000313" key="9">
    <source>
        <dbReference type="Proteomes" id="UP000515145"/>
    </source>
</evidence>
<feature type="chain" id="PRO_5044651293" description="Interleukin" evidence="8">
    <location>
        <begin position="24"/>
        <end position="175"/>
    </location>
</feature>
<dbReference type="GO" id="GO:0006955">
    <property type="term" value="P:immune response"/>
    <property type="evidence" value="ECO:0007669"/>
    <property type="project" value="InterPro"/>
</dbReference>
<dbReference type="GO" id="GO:0050778">
    <property type="term" value="P:positive regulation of immune response"/>
    <property type="evidence" value="ECO:0007669"/>
    <property type="project" value="TreeGrafter"/>
</dbReference>
<feature type="signal peptide" evidence="8">
    <location>
        <begin position="1"/>
        <end position="23"/>
    </location>
</feature>
<evidence type="ECO:0000256" key="6">
    <source>
        <dbReference type="ARBA" id="ARBA00023157"/>
    </source>
</evidence>
<dbReference type="SUPFAM" id="SSF47266">
    <property type="entry name" value="4-helical cytokines"/>
    <property type="match status" value="1"/>
</dbReference>
<dbReference type="InterPro" id="IPR009079">
    <property type="entry name" value="4_helix_cytokine-like_core"/>
</dbReference>
<protein>
    <recommendedName>
        <fullName evidence="7">Interleukin</fullName>
    </recommendedName>
</protein>
<evidence type="ECO:0000256" key="7">
    <source>
        <dbReference type="RuleBase" id="RU003453"/>
    </source>
</evidence>
<accession>A0A6P7J993</accession>
<dbReference type="RefSeq" id="XP_028273564.1">
    <property type="nucleotide sequence ID" value="XM_028417763.1"/>
</dbReference>
<keyword evidence="5 8" id="KW-0732">Signal</keyword>
<dbReference type="InterPro" id="IPR003443">
    <property type="entry name" value="IL-15/IL-21_fam"/>
</dbReference>
<dbReference type="GO" id="GO:0005125">
    <property type="term" value="F:cytokine activity"/>
    <property type="evidence" value="ECO:0007669"/>
    <property type="project" value="UniProtKB-KW"/>
</dbReference>
<evidence type="ECO:0000256" key="8">
    <source>
        <dbReference type="SAM" id="SignalP"/>
    </source>
</evidence>
<evidence type="ECO:0000256" key="4">
    <source>
        <dbReference type="ARBA" id="ARBA00022525"/>
    </source>
</evidence>
<keyword evidence="6" id="KW-1015">Disulfide bond</keyword>
<dbReference type="GO" id="GO:0005126">
    <property type="term" value="F:cytokine receptor binding"/>
    <property type="evidence" value="ECO:0007669"/>
    <property type="project" value="InterPro"/>
</dbReference>
<dbReference type="GO" id="GO:0005615">
    <property type="term" value="C:extracellular space"/>
    <property type="evidence" value="ECO:0007669"/>
    <property type="project" value="UniProtKB-KW"/>
</dbReference>
<evidence type="ECO:0000256" key="2">
    <source>
        <dbReference type="ARBA" id="ARBA00006050"/>
    </source>
</evidence>
<evidence type="ECO:0000256" key="3">
    <source>
        <dbReference type="ARBA" id="ARBA00022514"/>
    </source>
</evidence>
<evidence type="ECO:0000313" key="12">
    <source>
        <dbReference type="RefSeq" id="XP_028273564.1"/>
    </source>
</evidence>
<dbReference type="GO" id="GO:0001819">
    <property type="term" value="P:positive regulation of cytokine production"/>
    <property type="evidence" value="ECO:0007669"/>
    <property type="project" value="TreeGrafter"/>
</dbReference>
<comment type="subcellular location">
    <subcellularLocation>
        <location evidence="1">Secreted</location>
    </subcellularLocation>
</comment>
<proteinExistence type="inferred from homology"/>
<evidence type="ECO:0000256" key="1">
    <source>
        <dbReference type="ARBA" id="ARBA00004613"/>
    </source>
</evidence>
<dbReference type="AlphaFoldDB" id="A0A6P7J993"/>
<dbReference type="InterPro" id="IPR020410">
    <property type="entry name" value="IL-15_fish"/>
</dbReference>
<sequence length="175" mass="20068">MRDFMTALLVVLLQLTCPRTQRAVSCLLKDVLFQSSCNLCRESHKTQVWLCFLLLSFLSTSTCATHTSAQIKDLQECVNQVRQTIEKSDVMLYALSIDDIKDNCRVMTLRCYMLELSMVMWEEDVTTNKAGFINLFITELNPEDGCPQCETYPLTNITIFLDRIKNLLELMTSTS</sequence>
<dbReference type="PRINTS" id="PR01949">
    <property type="entry name" value="INTLKN15FISH"/>
</dbReference>
<keyword evidence="9" id="KW-1185">Reference proteome</keyword>
<dbReference type="GO" id="GO:0042102">
    <property type="term" value="P:positive regulation of T cell proliferation"/>
    <property type="evidence" value="ECO:0007669"/>
    <property type="project" value="TreeGrafter"/>
</dbReference>
<dbReference type="Pfam" id="PF02372">
    <property type="entry name" value="IL15"/>
    <property type="match status" value="1"/>
</dbReference>
<keyword evidence="3 7" id="KW-0202">Cytokine</keyword>
<keyword evidence="4" id="KW-0964">Secreted</keyword>
<dbReference type="PANTHER" id="PTHR14356">
    <property type="entry name" value="INTERLEUKIN-15-RELATED"/>
    <property type="match status" value="1"/>
</dbReference>
<name>A0A6P7J993_9TELE</name>
<dbReference type="PANTHER" id="PTHR14356:SF3">
    <property type="entry name" value="INTERLEUKIN-15"/>
    <property type="match status" value="1"/>
</dbReference>
<comment type="similarity">
    <text evidence="2 7">Belongs to the IL-15/IL-21 family.</text>
</comment>
<dbReference type="Gene3D" id="1.20.1250.70">
    <property type="entry name" value="Interleukin-15/Interleukin-21"/>
    <property type="match status" value="1"/>
</dbReference>
<organism evidence="9 10">
    <name type="scientific">Parambassis ranga</name>
    <name type="common">Indian glassy fish</name>
    <dbReference type="NCBI Taxonomy" id="210632"/>
    <lineage>
        <taxon>Eukaryota</taxon>
        <taxon>Metazoa</taxon>
        <taxon>Chordata</taxon>
        <taxon>Craniata</taxon>
        <taxon>Vertebrata</taxon>
        <taxon>Euteleostomi</taxon>
        <taxon>Actinopterygii</taxon>
        <taxon>Neopterygii</taxon>
        <taxon>Teleostei</taxon>
        <taxon>Neoteleostei</taxon>
        <taxon>Acanthomorphata</taxon>
        <taxon>Ovalentaria</taxon>
        <taxon>Ambassidae</taxon>
        <taxon>Parambassis</taxon>
    </lineage>
</organism>
<dbReference type="Proteomes" id="UP000515145">
    <property type="component" value="Chromosome 1"/>
</dbReference>
<dbReference type="RefSeq" id="XP_028273387.1">
    <property type="nucleotide sequence ID" value="XM_028417586.1"/>
</dbReference>
<evidence type="ECO:0000313" key="10">
    <source>
        <dbReference type="RefSeq" id="XP_028273387.1"/>
    </source>
</evidence>
<dbReference type="CTD" id="3600"/>
<dbReference type="GeneID" id="114443478"/>
<gene>
    <name evidence="10 11 12" type="primary">LOC114443478</name>
</gene>
<dbReference type="GO" id="GO:0042119">
    <property type="term" value="P:neutrophil activation"/>
    <property type="evidence" value="ECO:0007669"/>
    <property type="project" value="TreeGrafter"/>
</dbReference>
<dbReference type="PRINTS" id="PR01930">
    <property type="entry name" value="INTRLEUKIN15"/>
</dbReference>
<dbReference type="InterPro" id="IPR020439">
    <property type="entry name" value="IL-15"/>
</dbReference>
<evidence type="ECO:0000256" key="5">
    <source>
        <dbReference type="ARBA" id="ARBA00022729"/>
    </source>
</evidence>
<dbReference type="OrthoDB" id="8905762at2759"/>
<reference evidence="10 11" key="1">
    <citation type="submission" date="2025-04" db="UniProtKB">
        <authorList>
            <consortium name="RefSeq"/>
        </authorList>
    </citation>
    <scope>IDENTIFICATION</scope>
</reference>
<dbReference type="RefSeq" id="XP_028273476.1">
    <property type="nucleotide sequence ID" value="XM_028417675.1"/>
</dbReference>
<evidence type="ECO:0000313" key="11">
    <source>
        <dbReference type="RefSeq" id="XP_028273476.1"/>
    </source>
</evidence>